<feature type="region of interest" description="Disordered" evidence="1">
    <location>
        <begin position="31"/>
        <end position="157"/>
    </location>
</feature>
<dbReference type="EMBL" id="CAJOBZ010000016">
    <property type="protein sequence ID" value="CAF4852141.1"/>
    <property type="molecule type" value="Genomic_DNA"/>
</dbReference>
<feature type="signal peptide" evidence="2">
    <location>
        <begin position="1"/>
        <end position="15"/>
    </location>
</feature>
<comment type="caution">
    <text evidence="4">The sequence shown here is derived from an EMBL/GenBank/DDBJ whole genome shotgun (WGS) entry which is preliminary data.</text>
</comment>
<feature type="compositionally biased region" description="Low complexity" evidence="1">
    <location>
        <begin position="34"/>
        <end position="48"/>
    </location>
</feature>
<reference evidence="4" key="1">
    <citation type="submission" date="2021-02" db="EMBL/GenBank/DDBJ databases">
        <authorList>
            <person name="Steward A R."/>
        </authorList>
    </citation>
    <scope>NUCLEOTIDE SEQUENCE</scope>
</reference>
<feature type="domain" description="DUF4794" evidence="3">
    <location>
        <begin position="115"/>
        <end position="155"/>
    </location>
</feature>
<accession>A0A821S8R7</accession>
<evidence type="ECO:0000313" key="5">
    <source>
        <dbReference type="Proteomes" id="UP000663880"/>
    </source>
</evidence>
<proteinExistence type="predicted"/>
<evidence type="ECO:0000256" key="1">
    <source>
        <dbReference type="SAM" id="MobiDB-lite"/>
    </source>
</evidence>
<keyword evidence="2" id="KW-0732">Signal</keyword>
<name>A0A821S8R7_9NEOP</name>
<dbReference type="OrthoDB" id="6750008at2759"/>
<gene>
    <name evidence="4" type="ORF">PMACD_LOCUS7164</name>
</gene>
<evidence type="ECO:0000313" key="4">
    <source>
        <dbReference type="EMBL" id="CAF4852141.1"/>
    </source>
</evidence>
<dbReference type="AlphaFoldDB" id="A0A821S8R7"/>
<feature type="compositionally biased region" description="Polar residues" evidence="1">
    <location>
        <begin position="66"/>
        <end position="75"/>
    </location>
</feature>
<evidence type="ECO:0000256" key="2">
    <source>
        <dbReference type="SAM" id="SignalP"/>
    </source>
</evidence>
<feature type="domain" description="DUF4794" evidence="3">
    <location>
        <begin position="49"/>
        <end position="80"/>
    </location>
</feature>
<feature type="chain" id="PRO_5032381310" description="DUF4794 domain-containing protein" evidence="2">
    <location>
        <begin position="16"/>
        <end position="213"/>
    </location>
</feature>
<evidence type="ECO:0000259" key="3">
    <source>
        <dbReference type="Pfam" id="PF16042"/>
    </source>
</evidence>
<sequence length="213" mass="23294">MKCVIVLCLIGSSLAELPRFTPARFRFQRQELAPTTTDTPTESTTDVTAPYPPSGWKPSGEPFTLPDQTDATPTDTYGPPAPYPPSGWKPAGQAFTLPQEQTTSTPDSTYGPPGAPYPPSGWKPSGEPFALPQETTPDNTYGPPDNSYGPPEANTEKLDGPVEVQRSIGTYYVLLPNGQLQRVEFLTENDIQNMKYTARLELRDRAPLYVFGP</sequence>
<dbReference type="InterPro" id="IPR032011">
    <property type="entry name" value="DUF4794"/>
</dbReference>
<keyword evidence="5" id="KW-1185">Reference proteome</keyword>
<dbReference type="Pfam" id="PF16042">
    <property type="entry name" value="DUF4794"/>
    <property type="match status" value="3"/>
</dbReference>
<organism evidence="4 5">
    <name type="scientific">Pieris macdunnoughi</name>
    <dbReference type="NCBI Taxonomy" id="345717"/>
    <lineage>
        <taxon>Eukaryota</taxon>
        <taxon>Metazoa</taxon>
        <taxon>Ecdysozoa</taxon>
        <taxon>Arthropoda</taxon>
        <taxon>Hexapoda</taxon>
        <taxon>Insecta</taxon>
        <taxon>Pterygota</taxon>
        <taxon>Neoptera</taxon>
        <taxon>Endopterygota</taxon>
        <taxon>Lepidoptera</taxon>
        <taxon>Glossata</taxon>
        <taxon>Ditrysia</taxon>
        <taxon>Papilionoidea</taxon>
        <taxon>Pieridae</taxon>
        <taxon>Pierinae</taxon>
        <taxon>Pieris</taxon>
    </lineage>
</organism>
<feature type="domain" description="DUF4794" evidence="3">
    <location>
        <begin position="81"/>
        <end position="113"/>
    </location>
</feature>
<feature type="compositionally biased region" description="Polar residues" evidence="1">
    <location>
        <begin position="96"/>
        <end position="108"/>
    </location>
</feature>
<protein>
    <recommendedName>
        <fullName evidence="3">DUF4794 domain-containing protein</fullName>
    </recommendedName>
</protein>
<dbReference type="Proteomes" id="UP000663880">
    <property type="component" value="Unassembled WGS sequence"/>
</dbReference>